<accession>A0ACC2BSZ8</accession>
<proteinExistence type="predicted"/>
<organism evidence="1 2">
    <name type="scientific">Diphasiastrum complanatum</name>
    <name type="common">Issler's clubmoss</name>
    <name type="synonym">Lycopodium complanatum</name>
    <dbReference type="NCBI Taxonomy" id="34168"/>
    <lineage>
        <taxon>Eukaryota</taxon>
        <taxon>Viridiplantae</taxon>
        <taxon>Streptophyta</taxon>
        <taxon>Embryophyta</taxon>
        <taxon>Tracheophyta</taxon>
        <taxon>Lycopodiopsida</taxon>
        <taxon>Lycopodiales</taxon>
        <taxon>Lycopodiaceae</taxon>
        <taxon>Lycopodioideae</taxon>
        <taxon>Diphasiastrum</taxon>
    </lineage>
</organism>
<comment type="caution">
    <text evidence="1">The sequence shown here is derived from an EMBL/GenBank/DDBJ whole genome shotgun (WGS) entry which is preliminary data.</text>
</comment>
<dbReference type="Proteomes" id="UP001162992">
    <property type="component" value="Chromosome 13"/>
</dbReference>
<name>A0ACC2BSZ8_DIPCM</name>
<keyword evidence="2" id="KW-1185">Reference proteome</keyword>
<gene>
    <name evidence="1" type="ORF">O6H91_13G023800</name>
</gene>
<evidence type="ECO:0000313" key="2">
    <source>
        <dbReference type="Proteomes" id="UP001162992"/>
    </source>
</evidence>
<reference evidence="2" key="1">
    <citation type="journal article" date="2024" name="Proc. Natl. Acad. Sci. U.S.A.">
        <title>Extraordinary preservation of gene collinearity over three hundred million years revealed in homosporous lycophytes.</title>
        <authorList>
            <person name="Li C."/>
            <person name="Wickell D."/>
            <person name="Kuo L.Y."/>
            <person name="Chen X."/>
            <person name="Nie B."/>
            <person name="Liao X."/>
            <person name="Peng D."/>
            <person name="Ji J."/>
            <person name="Jenkins J."/>
            <person name="Williams M."/>
            <person name="Shu S."/>
            <person name="Plott C."/>
            <person name="Barry K."/>
            <person name="Rajasekar S."/>
            <person name="Grimwood J."/>
            <person name="Han X."/>
            <person name="Sun S."/>
            <person name="Hou Z."/>
            <person name="He W."/>
            <person name="Dai G."/>
            <person name="Sun C."/>
            <person name="Schmutz J."/>
            <person name="Leebens-Mack J.H."/>
            <person name="Li F.W."/>
            <person name="Wang L."/>
        </authorList>
    </citation>
    <scope>NUCLEOTIDE SEQUENCE [LARGE SCALE GENOMIC DNA]</scope>
    <source>
        <strain evidence="2">cv. PW_Plant_1</strain>
    </source>
</reference>
<evidence type="ECO:0000313" key="1">
    <source>
        <dbReference type="EMBL" id="KAJ7532881.1"/>
    </source>
</evidence>
<dbReference type="EMBL" id="CM055104">
    <property type="protein sequence ID" value="KAJ7532881.1"/>
    <property type="molecule type" value="Genomic_DNA"/>
</dbReference>
<protein>
    <submittedName>
        <fullName evidence="1">Uncharacterized protein</fullName>
    </submittedName>
</protein>
<sequence length="1147" mass="122219">MAVFSATGAVASGQFAGILQVSSPSQGLYWHSPQSSCVRKGVHVHSMGDASTADEATLEYGTCRCSYLVKFSCICSEHRVVLSSRSLSRQSLIARGLKSARISRGKQYQTTKCIRLASVADEIAVKTLEEDENSSKRNSSLAPNNQRNEQQGDLPALKTPPRPAPRPILGLGPEGAASEQTRREMNAYGNGHQSFGNVNSRPNFQPKAENSMTSGNSLQSSGGSTARGIISKAESSTDSSNSVQSLDQILKKAEKLGSEISSQAGNRQSGVPASRAYTRQNQYQRQSSQTQWRRSKENEEGKTGLQSTEKTSVEQPQAAGSSASADAVKPPEPVLSNPPLLRPSPLIKPKPVLVPRPAVAPQPPQDARARPQMVDRKPQMVDRNRRTVEEIRPGADAAVRPGSDQQSTVRRQPILRDVGAAPKSKNQEPAVAEPRTKDLATPPKSKTADAVAEAGNVVLPSKPAKLAPSKGKEDRRNKLTEVMDGAKRRGARVEKGDGNVDSVATSGQRGRKYTKARRKAERVEAAKAAAPVRVDILEVGKQGMSVQDLAHKLAVNDGDVVKTLFMKGIVTTVNQILDEETVKLVCKEFEVEVIEAGSLKVAEMAKKTIKFAEEDDLDFLQLRPPVVTIMGHVDHGKTSLLDYIRKSKVAASEAGGITQGIGAYRVLVPVGGADQACVFLDTPGHEAFSAMRARGARVTDVAIIVVAADDGVRPQTIEAIAHAKAANVPTVVAINKIDKEGANPERVMQELSTAGLMPEDWGGDVAMVQVSALTGENVDQLLETVMLVAEFQDLKANANRSAKGTVIEASLDKTRGAVATFLVQNGTLRKGDVVLCGRSYGKVRALLDDTGARVNEAGPSTAVQVMGLNIVPVAGDEFEIIDSLDQARQKAAECGEVMRDAHLAALAGEGKLTLASLASAVASAKEAGVESHQLNVILKVDVQGSVEAIREALQVLPQDTVQLRFLMQAAGDIHASDIDLAVASQAIVIGFKVGIQPDVQAQAEKEGVEIRIYKVIYELIEDMRQAMEGLLQPIEEQVSIGKAEVRAVFSSGSGKVAGCIVTEGKLVKSCGVKVIRGKTLVLTAALSSLRRVKEAAKEVNAGLECGVGIDNFDEWQEGDIIEAFNMVAKKKTLEDASASVTSTLSAS</sequence>